<dbReference type="InterPro" id="IPR008207">
    <property type="entry name" value="Sig_transdc_His_kin_Hpt_dom"/>
</dbReference>
<dbReference type="FunFam" id="1.20.120.160:FF:000001">
    <property type="entry name" value="Histidine-containing phosphotransfer protein 1"/>
    <property type="match status" value="1"/>
</dbReference>
<dbReference type="GO" id="GO:0005634">
    <property type="term" value="C:nucleus"/>
    <property type="evidence" value="ECO:0000318"/>
    <property type="project" value="GO_Central"/>
</dbReference>
<dbReference type="Proteomes" id="UP000235220">
    <property type="component" value="Chromosome 14"/>
</dbReference>
<evidence type="ECO:0000256" key="5">
    <source>
        <dbReference type="ARBA" id="ARBA00023242"/>
    </source>
</evidence>
<protein>
    <recommendedName>
        <fullName evidence="6">Histidine-containing phosphotransfer protein</fullName>
    </recommendedName>
</protein>
<dbReference type="GO" id="GO:0005737">
    <property type="term" value="C:cytoplasm"/>
    <property type="evidence" value="ECO:0000318"/>
    <property type="project" value="GO_Central"/>
</dbReference>
<keyword evidence="7" id="KW-1185">Reference proteome</keyword>
<evidence type="ECO:0000313" key="7">
    <source>
        <dbReference type="Proteomes" id="UP000235220"/>
    </source>
</evidence>
<name>A0A2I4GKU5_JUGRE</name>
<evidence type="ECO:0000256" key="1">
    <source>
        <dbReference type="ARBA" id="ARBA00022490"/>
    </source>
</evidence>
<keyword evidence="2 6" id="KW-0932">Cytokinin signaling pathway</keyword>
<dbReference type="Pfam" id="PF01627">
    <property type="entry name" value="Hpt"/>
    <property type="match status" value="1"/>
</dbReference>
<proteinExistence type="predicted"/>
<comment type="domain">
    <text evidence="6">Histidine-containing phosphotransfer domain (HPt) contains an active histidine that mediates the phosphotransfer.</text>
</comment>
<evidence type="ECO:0000313" key="8">
    <source>
        <dbReference type="RefSeq" id="XP_018844520.2"/>
    </source>
</evidence>
<dbReference type="InterPro" id="IPR036641">
    <property type="entry name" value="HPT_dom_sf"/>
</dbReference>
<organism evidence="7 8">
    <name type="scientific">Juglans regia</name>
    <name type="common">English walnut</name>
    <dbReference type="NCBI Taxonomy" id="51240"/>
    <lineage>
        <taxon>Eukaryota</taxon>
        <taxon>Viridiplantae</taxon>
        <taxon>Streptophyta</taxon>
        <taxon>Embryophyta</taxon>
        <taxon>Tracheophyta</taxon>
        <taxon>Spermatophyta</taxon>
        <taxon>Magnoliopsida</taxon>
        <taxon>eudicotyledons</taxon>
        <taxon>Gunneridae</taxon>
        <taxon>Pentapetalae</taxon>
        <taxon>rosids</taxon>
        <taxon>fabids</taxon>
        <taxon>Fagales</taxon>
        <taxon>Juglandaceae</taxon>
        <taxon>Juglans</taxon>
    </lineage>
</organism>
<dbReference type="GO" id="GO:0043424">
    <property type="term" value="F:protein histidine kinase binding"/>
    <property type="evidence" value="ECO:0000318"/>
    <property type="project" value="GO_Central"/>
</dbReference>
<dbReference type="OrthoDB" id="591185at2759"/>
<reference evidence="8" key="1">
    <citation type="submission" date="2025-08" db="UniProtKB">
        <authorList>
            <consortium name="RefSeq"/>
        </authorList>
    </citation>
    <scope>IDENTIFICATION</scope>
    <source>
        <tissue evidence="8">Leaves</tissue>
    </source>
</reference>
<comment type="subcellular location">
    <subcellularLocation>
        <location evidence="6">Cytoplasm</location>
        <location evidence="6">Cytosol</location>
    </subcellularLocation>
    <subcellularLocation>
        <location evidence="6">Nucleus</location>
    </subcellularLocation>
</comment>
<dbReference type="PANTHER" id="PTHR28242">
    <property type="entry name" value="PHOSPHORELAY INTERMEDIATE PROTEIN YPD1"/>
    <property type="match status" value="1"/>
</dbReference>
<gene>
    <name evidence="8" type="primary">LOC109008757</name>
</gene>
<dbReference type="PANTHER" id="PTHR28242:SF30">
    <property type="entry name" value="HISTIDINE-CONTAINING PHOSPHOTRANSFER PROTEIN 2"/>
    <property type="match status" value="1"/>
</dbReference>
<sequence length="281" mass="31783">MRKFLLTVAWLRMLPSLRQIFSSLGALMSFMPCTCIQDIGGVPTMRMVSTLQNNKAGQIRLYTVKRVSSSVSTTIQDIGYAFVVLTGVGRMDLIVKGWQDFGSRKPVLNLTPSPSKLEYIFFHNVFSQGKKMAETDVKQQIKDYVQTMHEQGILDHNFENVQNLQCQENPHFVLEIIDMFCRDAEICIAEMAKYVDEPVVDYAKVTGFIHQLKGSSSSVGGCRIVVACRELRKATENKMKEGCLEACNKIKREYFVVRDNLNAIAKMERSIHTDDAMAGIF</sequence>
<keyword evidence="3" id="KW-0007">Acetylation</keyword>
<dbReference type="RefSeq" id="XP_018844520.2">
    <property type="nucleotide sequence ID" value="XM_018988975.2"/>
</dbReference>
<dbReference type="SUPFAM" id="SSF47226">
    <property type="entry name" value="Histidine-containing phosphotransfer domain, HPT domain"/>
    <property type="match status" value="1"/>
</dbReference>
<dbReference type="CDD" id="cd00088">
    <property type="entry name" value="HPT"/>
    <property type="match status" value="1"/>
</dbReference>
<dbReference type="GO" id="GO:0005829">
    <property type="term" value="C:cytosol"/>
    <property type="evidence" value="ECO:0007669"/>
    <property type="project" value="UniProtKB-SubCell"/>
</dbReference>
<dbReference type="Gramene" id="Jr14_17220_p1">
    <property type="protein sequence ID" value="cds.Jr14_17220_p1"/>
    <property type="gene ID" value="Jr14_17220"/>
</dbReference>
<dbReference type="GO" id="GO:0009927">
    <property type="term" value="F:histidine phosphotransfer kinase activity"/>
    <property type="evidence" value="ECO:0000318"/>
    <property type="project" value="GO_Central"/>
</dbReference>
<dbReference type="GO" id="GO:0000160">
    <property type="term" value="P:phosphorelay signal transduction system"/>
    <property type="evidence" value="ECO:0000318"/>
    <property type="project" value="GO_Central"/>
</dbReference>
<comment type="function">
    <text evidence="6">Functions as a two-component phosphorelay mediators between cytokinin sensor histidine kinases and response regulators (B-type ARRs). Plays an important role in propagating cytokinin signal transduction.</text>
</comment>
<dbReference type="AlphaFoldDB" id="A0A2I4GKU5"/>
<keyword evidence="1" id="KW-0963">Cytoplasm</keyword>
<dbReference type="GeneID" id="109008757"/>
<dbReference type="PROSITE" id="PS50894">
    <property type="entry name" value="HPT"/>
    <property type="match status" value="1"/>
</dbReference>
<evidence type="ECO:0000256" key="2">
    <source>
        <dbReference type="ARBA" id="ARBA00022864"/>
    </source>
</evidence>
<dbReference type="KEGG" id="jre:109008757"/>
<dbReference type="Gene3D" id="1.20.120.160">
    <property type="entry name" value="HPT domain"/>
    <property type="match status" value="1"/>
</dbReference>
<keyword evidence="5" id="KW-0539">Nucleus</keyword>
<evidence type="ECO:0000256" key="4">
    <source>
        <dbReference type="ARBA" id="ARBA00023012"/>
    </source>
</evidence>
<evidence type="ECO:0000256" key="6">
    <source>
        <dbReference type="RuleBase" id="RU369004"/>
    </source>
</evidence>
<dbReference type="InterPro" id="IPR045871">
    <property type="entry name" value="AHP1-5/YPD1"/>
</dbReference>
<evidence type="ECO:0000256" key="3">
    <source>
        <dbReference type="ARBA" id="ARBA00022990"/>
    </source>
</evidence>
<dbReference type="GO" id="GO:0009736">
    <property type="term" value="P:cytokinin-activated signaling pathway"/>
    <property type="evidence" value="ECO:0000318"/>
    <property type="project" value="GO_Central"/>
</dbReference>
<keyword evidence="4 6" id="KW-0902">Two-component regulatory system</keyword>
<accession>A0A2I4GKU5</accession>